<dbReference type="AlphaFoldDB" id="A0A7D5TEQ7"/>
<evidence type="ECO:0000313" key="3">
    <source>
        <dbReference type="Proteomes" id="UP000509667"/>
    </source>
</evidence>
<dbReference type="RefSeq" id="WP_179909541.1">
    <property type="nucleotide sequence ID" value="NZ_CP058910.1"/>
</dbReference>
<dbReference type="GO" id="GO:0006629">
    <property type="term" value="P:lipid metabolic process"/>
    <property type="evidence" value="ECO:0007669"/>
    <property type="project" value="InterPro"/>
</dbReference>
<feature type="domain" description="GP-PDE" evidence="1">
    <location>
        <begin position="1"/>
        <end position="222"/>
    </location>
</feature>
<dbReference type="OrthoDB" id="19020at2157"/>
<dbReference type="PROSITE" id="PS51704">
    <property type="entry name" value="GP_PDE"/>
    <property type="match status" value="1"/>
</dbReference>
<dbReference type="Pfam" id="PF03009">
    <property type="entry name" value="GDPD"/>
    <property type="match status" value="1"/>
</dbReference>
<dbReference type="KEGG" id="hrr:HZS55_21305"/>
<evidence type="ECO:0000313" key="2">
    <source>
        <dbReference type="EMBL" id="QLH79676.1"/>
    </source>
</evidence>
<keyword evidence="3" id="KW-1185">Reference proteome</keyword>
<dbReference type="EMBL" id="CP058910">
    <property type="protein sequence ID" value="QLH79676.1"/>
    <property type="molecule type" value="Genomic_DNA"/>
</dbReference>
<dbReference type="GO" id="GO:0008081">
    <property type="term" value="F:phosphoric diester hydrolase activity"/>
    <property type="evidence" value="ECO:0007669"/>
    <property type="project" value="InterPro"/>
</dbReference>
<dbReference type="CDD" id="cd08556">
    <property type="entry name" value="GDPD"/>
    <property type="match status" value="1"/>
</dbReference>
<accession>A0A7D5TEQ7</accession>
<protein>
    <submittedName>
        <fullName evidence="2">Glycerophosphodiester phosphodiesterase</fullName>
    </submittedName>
</protein>
<dbReference type="SUPFAM" id="SSF51695">
    <property type="entry name" value="PLC-like phosphodiesterases"/>
    <property type="match status" value="1"/>
</dbReference>
<evidence type="ECO:0000259" key="1">
    <source>
        <dbReference type="PROSITE" id="PS51704"/>
    </source>
</evidence>
<dbReference type="PANTHER" id="PTHR46211:SF14">
    <property type="entry name" value="GLYCEROPHOSPHODIESTER PHOSPHODIESTERASE"/>
    <property type="match status" value="1"/>
</dbReference>
<reference evidence="2 3" key="1">
    <citation type="submission" date="2020-07" db="EMBL/GenBank/DDBJ databases">
        <title>Halosimplex pelagicum sp. nov. and Halosimplex rubrum sp. nov., isolated from salted brown alga Laminaria, and emended description of the genus Halosimplex.</title>
        <authorList>
            <person name="Cui H."/>
        </authorList>
    </citation>
    <scope>NUCLEOTIDE SEQUENCE [LARGE SCALE GENOMIC DNA]</scope>
    <source>
        <strain evidence="2 3">R27</strain>
    </source>
</reference>
<dbReference type="PANTHER" id="PTHR46211">
    <property type="entry name" value="GLYCEROPHOSPHORYL DIESTER PHOSPHODIESTERASE"/>
    <property type="match status" value="1"/>
</dbReference>
<gene>
    <name evidence="2" type="ORF">HZS55_21305</name>
</gene>
<dbReference type="InterPro" id="IPR017946">
    <property type="entry name" value="PLC-like_Pdiesterase_TIM-brl"/>
</dbReference>
<name>A0A7D5TEQ7_9EURY</name>
<proteinExistence type="predicted"/>
<organism evidence="2 3">
    <name type="scientific">Halosimplex rubrum</name>
    <dbReference type="NCBI Taxonomy" id="869889"/>
    <lineage>
        <taxon>Archaea</taxon>
        <taxon>Methanobacteriati</taxon>
        <taxon>Methanobacteriota</taxon>
        <taxon>Stenosarchaea group</taxon>
        <taxon>Halobacteria</taxon>
        <taxon>Halobacteriales</taxon>
        <taxon>Haloarculaceae</taxon>
        <taxon>Halosimplex</taxon>
    </lineage>
</organism>
<dbReference type="InterPro" id="IPR030395">
    <property type="entry name" value="GP_PDE_dom"/>
</dbReference>
<dbReference type="Proteomes" id="UP000509667">
    <property type="component" value="Chromosome"/>
</dbReference>
<dbReference type="GeneID" id="56080458"/>
<sequence length="389" mass="43260">MKLIGHRGFADIFPGNSEIAFQNIPKHANMAELDLRRCQSGEVVVLHDGIVDATDSSGRLDEFSADELANLNVHESGQGVPTLSRVLEIIPSNVGLNLDVKEVGLAEDVAEAVQDWDAQVVISSAYKEVLQEVRSVDPDIPTALIFAINPEKNLKEAEKLGCTHVQPHWVISLSTNLIEKAHEDDMGVFIWTVNTDVGAQICRKLGADGMISDRPISVDQLPSPSTQRGEIFEQAIFRKFGVLLLPIALRSVMYPFVRIGACIPTSVEKFGTILINDFGSRRTGYILTKGISAAIFNPTTLLRTGKSWTIANNGRWREASILRPVRRFQSWMRKRGTPPVQYTDTELATKGNKIWNRIQNTVLLAYESVTDRLHNDSLSRSTTTGWWEQ</sequence>
<dbReference type="Gene3D" id="3.20.20.190">
    <property type="entry name" value="Phosphatidylinositol (PI) phosphodiesterase"/>
    <property type="match status" value="1"/>
</dbReference>